<evidence type="ECO:0000313" key="1">
    <source>
        <dbReference type="Proteomes" id="UP000829291"/>
    </source>
</evidence>
<keyword evidence="1" id="KW-1185">Reference proteome</keyword>
<reference evidence="2" key="1">
    <citation type="submission" date="2025-08" db="UniProtKB">
        <authorList>
            <consortium name="RefSeq"/>
        </authorList>
    </citation>
    <scope>IDENTIFICATION</scope>
    <source>
        <tissue evidence="2">Thorax and Abdomen</tissue>
    </source>
</reference>
<dbReference type="RefSeq" id="XP_015514682.1">
    <property type="nucleotide sequence ID" value="XM_015659196.2"/>
</dbReference>
<dbReference type="GeneID" id="107220547"/>
<proteinExistence type="predicted"/>
<dbReference type="OrthoDB" id="7691162at2759"/>
<gene>
    <name evidence="2" type="primary">LOC107220547</name>
</gene>
<evidence type="ECO:0000313" key="2">
    <source>
        <dbReference type="RefSeq" id="XP_015514682.1"/>
    </source>
</evidence>
<accession>A0A6J0BKB7</accession>
<dbReference type="AlphaFoldDB" id="A0A6J0BKB7"/>
<sequence length="187" mass="20809">MVSSRIIPVIGVILVCNSGFARPRNPQSTRFSKSSENSAGEFVLWSCTATAQLQRNSVNNNIIHITPGVGLPTLTDIRSAIGSRTRSNNVHLDHKDDDRVNNIQIIKLNTIPNYHELKKSNADQPANHKDATISDSPLRTIRVNAFRKNAPVIFRAKPQLPQLEDTPLKKDEIDMHSSEIITVIKSQ</sequence>
<organism evidence="2">
    <name type="scientific">Neodiprion lecontei</name>
    <name type="common">Redheaded pine sawfly</name>
    <dbReference type="NCBI Taxonomy" id="441921"/>
    <lineage>
        <taxon>Eukaryota</taxon>
        <taxon>Metazoa</taxon>
        <taxon>Ecdysozoa</taxon>
        <taxon>Arthropoda</taxon>
        <taxon>Hexapoda</taxon>
        <taxon>Insecta</taxon>
        <taxon>Pterygota</taxon>
        <taxon>Neoptera</taxon>
        <taxon>Endopterygota</taxon>
        <taxon>Hymenoptera</taxon>
        <taxon>Tenthredinoidea</taxon>
        <taxon>Diprionidae</taxon>
        <taxon>Diprioninae</taxon>
        <taxon>Neodiprion</taxon>
    </lineage>
</organism>
<dbReference type="Proteomes" id="UP000829291">
    <property type="component" value="Chromosome 4"/>
</dbReference>
<name>A0A6J0BKB7_NEOLC</name>
<dbReference type="KEGG" id="nlo:107220547"/>
<protein>
    <submittedName>
        <fullName evidence="2">Uncharacterized protein LOC107220547</fullName>
    </submittedName>
</protein>
<dbReference type="InParanoid" id="A0A6J0BKB7"/>